<dbReference type="RefSeq" id="WP_012324495.1">
    <property type="nucleotide sequence ID" value="NC_010506.1"/>
</dbReference>
<proteinExistence type="inferred from homology"/>
<keyword evidence="3 9" id="KW-0032">Aminotransferase</keyword>
<dbReference type="EMBL" id="CP000961">
    <property type="protein sequence ID" value="ACA86149.1"/>
    <property type="molecule type" value="Genomic_DNA"/>
</dbReference>
<feature type="binding site" evidence="9">
    <location>
        <begin position="124"/>
        <end position="125"/>
    </location>
    <ligand>
        <name>pyridoxal 5'-phosphate</name>
        <dbReference type="ChEBI" id="CHEBI:597326"/>
    </ligand>
</feature>
<dbReference type="InterPro" id="IPR005815">
    <property type="entry name" value="BioA"/>
</dbReference>
<evidence type="ECO:0000256" key="3">
    <source>
        <dbReference type="ARBA" id="ARBA00022576"/>
    </source>
</evidence>
<dbReference type="STRING" id="392500.Swoo_1865"/>
<dbReference type="InterPro" id="IPR015421">
    <property type="entry name" value="PyrdxlP-dep_Trfase_major"/>
</dbReference>
<dbReference type="Gene3D" id="3.90.1150.10">
    <property type="entry name" value="Aspartate Aminotransferase, domain 1"/>
    <property type="match status" value="1"/>
</dbReference>
<evidence type="ECO:0000256" key="2">
    <source>
        <dbReference type="ARBA" id="ARBA00005063"/>
    </source>
</evidence>
<dbReference type="GO" id="GO:0005737">
    <property type="term" value="C:cytoplasm"/>
    <property type="evidence" value="ECO:0007669"/>
    <property type="project" value="UniProtKB-SubCell"/>
</dbReference>
<dbReference type="Gene3D" id="3.40.640.10">
    <property type="entry name" value="Type I PLP-dependent aspartate aminotransferase-like (Major domain)"/>
    <property type="match status" value="1"/>
</dbReference>
<dbReference type="AlphaFoldDB" id="B1KPJ6"/>
<evidence type="ECO:0000256" key="5">
    <source>
        <dbReference type="ARBA" id="ARBA00022691"/>
    </source>
</evidence>
<name>B1KPJ6_SHEWM</name>
<accession>B1KPJ6</accession>
<dbReference type="Pfam" id="PF00202">
    <property type="entry name" value="Aminotran_3"/>
    <property type="match status" value="1"/>
</dbReference>
<evidence type="ECO:0000313" key="10">
    <source>
        <dbReference type="EMBL" id="ACA86149.1"/>
    </source>
</evidence>
<evidence type="ECO:0000256" key="6">
    <source>
        <dbReference type="ARBA" id="ARBA00022756"/>
    </source>
</evidence>
<keyword evidence="5 9" id="KW-0949">S-adenosyl-L-methionine</keyword>
<keyword evidence="9" id="KW-0963">Cytoplasm</keyword>
<keyword evidence="4 9" id="KW-0808">Transferase</keyword>
<dbReference type="GO" id="GO:0030170">
    <property type="term" value="F:pyridoxal phosphate binding"/>
    <property type="evidence" value="ECO:0007669"/>
    <property type="project" value="UniProtKB-UniRule"/>
</dbReference>
<feature type="binding site" evidence="9">
    <location>
        <position position="258"/>
    </location>
    <ligand>
        <name>pyridoxal 5'-phosphate</name>
        <dbReference type="ChEBI" id="CHEBI:597326"/>
    </ligand>
</feature>
<organism evidence="10 11">
    <name type="scientific">Shewanella woodyi (strain ATCC 51908 / MS32)</name>
    <dbReference type="NCBI Taxonomy" id="392500"/>
    <lineage>
        <taxon>Bacteria</taxon>
        <taxon>Pseudomonadati</taxon>
        <taxon>Pseudomonadota</taxon>
        <taxon>Gammaproteobacteria</taxon>
        <taxon>Alteromonadales</taxon>
        <taxon>Shewanellaceae</taxon>
        <taxon>Shewanella</taxon>
    </lineage>
</organism>
<evidence type="ECO:0000256" key="4">
    <source>
        <dbReference type="ARBA" id="ARBA00022679"/>
    </source>
</evidence>
<comment type="subunit">
    <text evidence="9">Homodimer.</text>
</comment>
<dbReference type="NCBIfam" id="NF005940">
    <property type="entry name" value="PRK07986.1"/>
    <property type="match status" value="1"/>
</dbReference>
<evidence type="ECO:0000256" key="1">
    <source>
        <dbReference type="ARBA" id="ARBA00001933"/>
    </source>
</evidence>
<feature type="binding site" evidence="9">
    <location>
        <position position="292"/>
    </location>
    <ligand>
        <name>substrate</name>
    </ligand>
</feature>
<reference evidence="10 11" key="1">
    <citation type="submission" date="2008-02" db="EMBL/GenBank/DDBJ databases">
        <title>Complete sequence of Shewanella woodyi ATCC 51908.</title>
        <authorList>
            <consortium name="US DOE Joint Genome Institute"/>
            <person name="Copeland A."/>
            <person name="Lucas S."/>
            <person name="Lapidus A."/>
            <person name="Glavina del Rio T."/>
            <person name="Dalin E."/>
            <person name="Tice H."/>
            <person name="Bruce D."/>
            <person name="Goodwin L."/>
            <person name="Pitluck S."/>
            <person name="Sims D."/>
            <person name="Brettin T."/>
            <person name="Detter J.C."/>
            <person name="Han C."/>
            <person name="Kuske C.R."/>
            <person name="Schmutz J."/>
            <person name="Larimer F."/>
            <person name="Land M."/>
            <person name="Hauser L."/>
            <person name="Kyrpides N."/>
            <person name="Lykidis A."/>
            <person name="Zhao J.-S."/>
            <person name="Richardson P."/>
        </authorList>
    </citation>
    <scope>NUCLEOTIDE SEQUENCE [LARGE SCALE GENOMIC DNA]</scope>
    <source>
        <strain evidence="11">ATCC 51908 / MS32</strain>
    </source>
</reference>
<dbReference type="CDD" id="cd00610">
    <property type="entry name" value="OAT_like"/>
    <property type="match status" value="1"/>
</dbReference>
<dbReference type="KEGG" id="swd:Swoo_1865"/>
<dbReference type="NCBIfam" id="TIGR00508">
    <property type="entry name" value="bioA"/>
    <property type="match status" value="1"/>
</dbReference>
<evidence type="ECO:0000256" key="9">
    <source>
        <dbReference type="HAMAP-Rule" id="MF_00834"/>
    </source>
</evidence>
<dbReference type="SUPFAM" id="SSF53383">
    <property type="entry name" value="PLP-dependent transferases"/>
    <property type="match status" value="1"/>
</dbReference>
<dbReference type="InterPro" id="IPR015422">
    <property type="entry name" value="PyrdxlP-dep_Trfase_small"/>
</dbReference>
<feature type="binding site" evidence="9">
    <location>
        <position position="325"/>
    </location>
    <ligand>
        <name>substrate</name>
    </ligand>
</feature>
<evidence type="ECO:0000313" key="11">
    <source>
        <dbReference type="Proteomes" id="UP000002168"/>
    </source>
</evidence>
<dbReference type="UniPathway" id="UPA00078">
    <property type="reaction ID" value="UER00160"/>
</dbReference>
<dbReference type="HOGENOM" id="CLU_016922_4_3_6"/>
<feature type="binding site" evidence="9">
    <location>
        <begin position="326"/>
        <end position="327"/>
    </location>
    <ligand>
        <name>pyridoxal 5'-phosphate</name>
        <dbReference type="ChEBI" id="CHEBI:597326"/>
    </ligand>
</feature>
<dbReference type="GO" id="GO:0009102">
    <property type="term" value="P:biotin biosynthetic process"/>
    <property type="evidence" value="ECO:0007669"/>
    <property type="project" value="UniProtKB-UniRule"/>
</dbReference>
<comment type="similarity">
    <text evidence="9">Belongs to the class-III pyridoxal-phosphate-dependent aminotransferase family. BioA subfamily.</text>
</comment>
<comment type="cofactor">
    <cofactor evidence="1 9">
        <name>pyridoxal 5'-phosphate</name>
        <dbReference type="ChEBI" id="CHEBI:597326"/>
    </cofactor>
</comment>
<keyword evidence="11" id="KW-1185">Reference proteome</keyword>
<dbReference type="eggNOG" id="COG0161">
    <property type="taxonomic scope" value="Bacteria"/>
</dbReference>
<comment type="subcellular location">
    <subcellularLocation>
        <location evidence="9">Cytoplasm</location>
    </subcellularLocation>
</comment>
<dbReference type="NCBIfam" id="NF004624">
    <property type="entry name" value="PRK05964.1"/>
    <property type="match status" value="1"/>
</dbReference>
<comment type="catalytic activity">
    <reaction evidence="8 9">
        <text>(8S)-8-amino-7-oxononanoate + S-adenosyl-L-methionine = S-adenosyl-4-methylsulfanyl-2-oxobutanoate + (7R,8S)-7,8-diammoniononanoate</text>
        <dbReference type="Rhea" id="RHEA:16861"/>
        <dbReference type="ChEBI" id="CHEBI:16490"/>
        <dbReference type="ChEBI" id="CHEBI:59789"/>
        <dbReference type="ChEBI" id="CHEBI:149468"/>
        <dbReference type="ChEBI" id="CHEBI:149469"/>
        <dbReference type="EC" id="2.6.1.62"/>
    </reaction>
</comment>
<dbReference type="HAMAP" id="MF_00834">
    <property type="entry name" value="BioA"/>
    <property type="match status" value="1"/>
</dbReference>
<feature type="site" description="Participates in the substrate recognition with KAPA and in a stacking interaction with the adenine ring of SAM" evidence="9">
    <location>
        <position position="29"/>
    </location>
</feature>
<comment type="function">
    <text evidence="9">Catalyzes the transfer of the alpha-amino group from S-adenosyl-L-methionine (SAM) to 7-keto-8-aminopelargonic acid (KAPA) to form 7,8-diaminopelargonic acid (DAPA). It is the only aminotransferase known to utilize SAM as an amino donor.</text>
</comment>
<feature type="modified residue" description="N6-(pyridoxal phosphate)lysine" evidence="9">
    <location>
        <position position="292"/>
    </location>
</feature>
<feature type="binding site" evidence="9">
    <location>
        <position position="409"/>
    </location>
    <ligand>
        <name>substrate</name>
    </ligand>
</feature>
<evidence type="ECO:0000256" key="7">
    <source>
        <dbReference type="ARBA" id="ARBA00022898"/>
    </source>
</evidence>
<dbReference type="Proteomes" id="UP000002168">
    <property type="component" value="Chromosome"/>
</dbReference>
<dbReference type="FunFam" id="3.40.640.10:FF:000041">
    <property type="entry name" value="Adenosylmethionine-8-amino-7-oxononanoate aminotransferase"/>
    <property type="match status" value="1"/>
</dbReference>
<keyword evidence="7 9" id="KW-0663">Pyridoxal phosphate</keyword>
<dbReference type="GO" id="GO:0004015">
    <property type="term" value="F:adenosylmethionine-8-amino-7-oxononanoate transaminase activity"/>
    <property type="evidence" value="ECO:0007669"/>
    <property type="project" value="UniProtKB-UniRule"/>
</dbReference>
<feature type="binding site" evidence="9">
    <location>
        <position position="64"/>
    </location>
    <ligand>
        <name>substrate</name>
    </ligand>
</feature>
<comment type="pathway">
    <text evidence="2 9">Cofactor biosynthesis; biotin biosynthesis; 7,8-diaminononanoate from 8-amino-7-oxononanoate (SAM route): step 1/1.</text>
</comment>
<dbReference type="InterPro" id="IPR015424">
    <property type="entry name" value="PyrdxlP-dep_Trfase"/>
</dbReference>
<protein>
    <recommendedName>
        <fullName evidence="9">Adenosylmethionine-8-amino-7-oxononanoate aminotransferase</fullName>
        <ecNumber evidence="9">2.6.1.62</ecNumber>
    </recommendedName>
    <alternativeName>
        <fullName evidence="9">7,8-diamino-pelargonic acid aminotransferase</fullName>
        <shortName evidence="9">DAPA AT</shortName>
        <shortName evidence="9">DAPA aminotransferase</shortName>
    </alternativeName>
    <alternativeName>
        <fullName evidence="9">7,8-diaminononanoate synthase</fullName>
        <shortName evidence="9">DANS</shortName>
    </alternativeName>
    <alternativeName>
        <fullName evidence="9">Diaminopelargonic acid synthase</fullName>
    </alternativeName>
</protein>
<keyword evidence="6 9" id="KW-0093">Biotin biosynthesis</keyword>
<gene>
    <name evidence="9" type="primary">bioA</name>
    <name evidence="10" type="ordered locus">Swoo_1865</name>
</gene>
<feature type="binding site" evidence="9">
    <location>
        <position position="157"/>
    </location>
    <ligand>
        <name>substrate</name>
    </ligand>
</feature>
<sequence length="455" mass="49805">MNNYINSTITANNSSIDFEFDKQHIWHPYTSMSHALPAFGVISAKECELTLDDGRQLVDGTSSWWACVHGYSHPTIVNAMQEQLHKLSHVMFGGITHQPAIELSKKLVNMTSDNLTKVFLADSGSIAVEVALKMSLQYWQGRNQPQKQRILTVKCGYHGDTFAAMSVCDPEGGMHTMFGDSVTQHEFVSAPQTQFGQPFDNSELDEMRAKLSSQGNEIAAVILEPVLQGAGGMRFYHPQYLVGLRQLCDEFNVLLILDEIATGFGRTGKLFAYEHATHDGKAVEADILCLGKALTGGYISLAATICSDEVAQGISDSPAGVFMHGPTFMGNPLACSAACASLDLLSRNEWQAQVSNIERQLQSELAEAIEYPQVKDVRVLGAIGVIEMNSSVNTAELQQQFVDLGVWIRPFSNLIYIMPPYVISAEQLTKLTSAMKIVAKSILTCGDQAEFISHG</sequence>
<dbReference type="PANTHER" id="PTHR42684">
    <property type="entry name" value="ADENOSYLMETHIONINE-8-AMINO-7-OXONONANOATE AMINOTRANSFERASE"/>
    <property type="match status" value="1"/>
</dbReference>
<dbReference type="InterPro" id="IPR005814">
    <property type="entry name" value="Aminotrans_3"/>
</dbReference>
<dbReference type="PANTHER" id="PTHR42684:SF17">
    <property type="entry name" value="ADENOSYLMETHIONINE-8-AMINO-7-OXONONANOATE AMINOTRANSFERASE"/>
    <property type="match status" value="1"/>
</dbReference>
<evidence type="ECO:0000256" key="8">
    <source>
        <dbReference type="ARBA" id="ARBA00048449"/>
    </source>
</evidence>
<dbReference type="EC" id="2.6.1.62" evidence="9"/>